<organism evidence="2 3">
    <name type="scientific">Thermocatellispora tengchongensis</name>
    <dbReference type="NCBI Taxonomy" id="1073253"/>
    <lineage>
        <taxon>Bacteria</taxon>
        <taxon>Bacillati</taxon>
        <taxon>Actinomycetota</taxon>
        <taxon>Actinomycetes</taxon>
        <taxon>Streptosporangiales</taxon>
        <taxon>Streptosporangiaceae</taxon>
        <taxon>Thermocatellispora</taxon>
    </lineage>
</organism>
<name>A0A840P5H8_9ACTN</name>
<feature type="signal peptide" evidence="1">
    <location>
        <begin position="1"/>
        <end position="21"/>
    </location>
</feature>
<feature type="chain" id="PRO_5032415058" evidence="1">
    <location>
        <begin position="22"/>
        <end position="255"/>
    </location>
</feature>
<proteinExistence type="predicted"/>
<dbReference type="Proteomes" id="UP000578449">
    <property type="component" value="Unassembled WGS sequence"/>
</dbReference>
<dbReference type="EMBL" id="JACHGN010000007">
    <property type="protein sequence ID" value="MBB5133806.1"/>
    <property type="molecule type" value="Genomic_DNA"/>
</dbReference>
<evidence type="ECO:0000256" key="1">
    <source>
        <dbReference type="SAM" id="SignalP"/>
    </source>
</evidence>
<protein>
    <submittedName>
        <fullName evidence="2">Uncharacterized protein</fullName>
    </submittedName>
</protein>
<gene>
    <name evidence="2" type="ORF">HNP84_003532</name>
</gene>
<dbReference type="AlphaFoldDB" id="A0A840P5H8"/>
<evidence type="ECO:0000313" key="3">
    <source>
        <dbReference type="Proteomes" id="UP000578449"/>
    </source>
</evidence>
<accession>A0A840P5H8</accession>
<keyword evidence="3" id="KW-1185">Reference proteome</keyword>
<dbReference type="RefSeq" id="WP_185050776.1">
    <property type="nucleotide sequence ID" value="NZ_BAABIX010000073.1"/>
</dbReference>
<reference evidence="2 3" key="1">
    <citation type="submission" date="2020-08" db="EMBL/GenBank/DDBJ databases">
        <title>Genomic Encyclopedia of Type Strains, Phase IV (KMG-IV): sequencing the most valuable type-strain genomes for metagenomic binning, comparative biology and taxonomic classification.</title>
        <authorList>
            <person name="Goeker M."/>
        </authorList>
    </citation>
    <scope>NUCLEOTIDE SEQUENCE [LARGE SCALE GENOMIC DNA]</scope>
    <source>
        <strain evidence="2 3">DSM 45615</strain>
    </source>
</reference>
<evidence type="ECO:0000313" key="2">
    <source>
        <dbReference type="EMBL" id="MBB5133806.1"/>
    </source>
</evidence>
<comment type="caution">
    <text evidence="2">The sequence shown here is derived from an EMBL/GenBank/DDBJ whole genome shotgun (WGS) entry which is preliminary data.</text>
</comment>
<sequence length="255" mass="27181">MTALSTLATLAVCAAAPTAQAAPAAPAATTTAATTTAVYGFAWQDGPRALRITPAKATRVKQYGVVRYRLTPIPGARERRIGYANAAFQRITAACDLKETEGVVRLDSAGLGTTKCGPADLDFVLGLGPTPVKITLSGASAATRVQEFLAAPTRTTAAYGTIKRADDDTILFTRAGRTIRLHHTHVTFNRVTRRCADPWLANHPNADRDGLGTKPCATAYLTRALKPQRYPVLAKVDYTPASNQLNEVWEVFGDA</sequence>
<keyword evidence="1" id="KW-0732">Signal</keyword>